<feature type="domain" description="DinB-like" evidence="1">
    <location>
        <begin position="26"/>
        <end position="149"/>
    </location>
</feature>
<dbReference type="OrthoDB" id="9814103at2"/>
<reference evidence="3" key="1">
    <citation type="submission" date="2018-02" db="EMBL/GenBank/DDBJ databases">
        <title>Genome sequencing of Solimonas sp. HR-BB.</title>
        <authorList>
            <person name="Lee Y."/>
            <person name="Jeon C.O."/>
        </authorList>
    </citation>
    <scope>NUCLEOTIDE SEQUENCE [LARGE SCALE GENOMIC DNA]</scope>
    <source>
        <strain evidence="3">HR-U</strain>
    </source>
</reference>
<gene>
    <name evidence="2" type="ORF">C5O19_02035</name>
</gene>
<evidence type="ECO:0000313" key="2">
    <source>
        <dbReference type="EMBL" id="PQA58477.1"/>
    </source>
</evidence>
<dbReference type="Gene3D" id="1.20.120.450">
    <property type="entry name" value="dinb family like domain"/>
    <property type="match status" value="1"/>
</dbReference>
<dbReference type="InterPro" id="IPR034660">
    <property type="entry name" value="DinB/YfiT-like"/>
</dbReference>
<name>A0A2S7IL83_9BACT</name>
<comment type="caution">
    <text evidence="2">The sequence shown here is derived from an EMBL/GenBank/DDBJ whole genome shotgun (WGS) entry which is preliminary data.</text>
</comment>
<organism evidence="2 3">
    <name type="scientific">Siphonobacter curvatus</name>
    <dbReference type="NCBI Taxonomy" id="2094562"/>
    <lineage>
        <taxon>Bacteria</taxon>
        <taxon>Pseudomonadati</taxon>
        <taxon>Bacteroidota</taxon>
        <taxon>Cytophagia</taxon>
        <taxon>Cytophagales</taxon>
        <taxon>Cytophagaceae</taxon>
        <taxon>Siphonobacter</taxon>
    </lineage>
</organism>
<dbReference type="Pfam" id="PF12867">
    <property type="entry name" value="DinB_2"/>
    <property type="match status" value="1"/>
</dbReference>
<evidence type="ECO:0000259" key="1">
    <source>
        <dbReference type="Pfam" id="PF12867"/>
    </source>
</evidence>
<keyword evidence="3" id="KW-1185">Reference proteome</keyword>
<dbReference type="Proteomes" id="UP000239590">
    <property type="component" value="Unassembled WGS sequence"/>
</dbReference>
<sequence length="157" mass="18300">MRVEVERITGLLQAIYDGEAWHGPSTREILTDVTAEMAVYRPSPQVHNMAELVVHLTNWRVFVLEKLTDSVTYDIILNSEADWPVINELTEEEWQEKLENLQDTQDELLETLSRIHTPKLNDPVPGRRYNYYTLLHGLLHHEAYHSGQMAHLKKMLV</sequence>
<dbReference type="RefSeq" id="WP_104709693.1">
    <property type="nucleotide sequence ID" value="NZ_PTRA01000001.1"/>
</dbReference>
<dbReference type="SUPFAM" id="SSF109854">
    <property type="entry name" value="DinB/YfiT-like putative metalloenzymes"/>
    <property type="match status" value="1"/>
</dbReference>
<proteinExistence type="predicted"/>
<protein>
    <submittedName>
        <fullName evidence="2">DinB family protein</fullName>
    </submittedName>
</protein>
<accession>A0A2S7IL83</accession>
<dbReference type="EMBL" id="PTRA01000001">
    <property type="protein sequence ID" value="PQA58477.1"/>
    <property type="molecule type" value="Genomic_DNA"/>
</dbReference>
<dbReference type="InterPro" id="IPR024775">
    <property type="entry name" value="DinB-like"/>
</dbReference>
<dbReference type="AlphaFoldDB" id="A0A2S7IL83"/>
<evidence type="ECO:0000313" key="3">
    <source>
        <dbReference type="Proteomes" id="UP000239590"/>
    </source>
</evidence>